<protein>
    <submittedName>
        <fullName evidence="4">SPOR domain-containing protein</fullName>
    </submittedName>
</protein>
<evidence type="ECO:0000313" key="4">
    <source>
        <dbReference type="EMBL" id="MCB5409295.1"/>
    </source>
</evidence>
<dbReference type="Proteomes" id="UP001198571">
    <property type="component" value="Unassembled WGS sequence"/>
</dbReference>
<dbReference type="InterPro" id="IPR036680">
    <property type="entry name" value="SPOR-like_sf"/>
</dbReference>
<evidence type="ECO:0000256" key="2">
    <source>
        <dbReference type="SAM" id="Phobius"/>
    </source>
</evidence>
<dbReference type="EMBL" id="JACDXX010000003">
    <property type="protein sequence ID" value="MCB5409295.1"/>
    <property type="molecule type" value="Genomic_DNA"/>
</dbReference>
<dbReference type="InterPro" id="IPR007730">
    <property type="entry name" value="SPOR-like_dom"/>
</dbReference>
<keyword evidence="2" id="KW-0472">Membrane</keyword>
<evidence type="ECO:0000313" key="5">
    <source>
        <dbReference type="Proteomes" id="UP001198571"/>
    </source>
</evidence>
<reference evidence="4 5" key="1">
    <citation type="submission" date="2020-07" db="EMBL/GenBank/DDBJ databases">
        <title>Pseudogemmobacter sp. nov., isolated from poultry manure in Taiwan.</title>
        <authorList>
            <person name="Lin S.-Y."/>
            <person name="Tang Y.-S."/>
            <person name="Young C.-C."/>
        </authorList>
    </citation>
    <scope>NUCLEOTIDE SEQUENCE [LARGE SCALE GENOMIC DNA]</scope>
    <source>
        <strain evidence="4 5">CC-YST710</strain>
    </source>
</reference>
<dbReference type="Pfam" id="PF05036">
    <property type="entry name" value="SPOR"/>
    <property type="match status" value="1"/>
</dbReference>
<keyword evidence="2" id="KW-1133">Transmembrane helix</keyword>
<feature type="domain" description="SPOR" evidence="3">
    <location>
        <begin position="224"/>
        <end position="309"/>
    </location>
</feature>
<keyword evidence="5" id="KW-1185">Reference proteome</keyword>
<dbReference type="Gene3D" id="3.30.70.1070">
    <property type="entry name" value="Sporulation related repeat"/>
    <property type="match status" value="1"/>
</dbReference>
<evidence type="ECO:0000256" key="1">
    <source>
        <dbReference type="SAM" id="MobiDB-lite"/>
    </source>
</evidence>
<proteinExistence type="predicted"/>
<feature type="region of interest" description="Disordered" evidence="1">
    <location>
        <begin position="1"/>
        <end position="22"/>
    </location>
</feature>
<name>A0ABS8CKA6_9RHOB</name>
<dbReference type="PROSITE" id="PS51724">
    <property type="entry name" value="SPOR"/>
    <property type="match status" value="1"/>
</dbReference>
<gene>
    <name evidence="4" type="ORF">H0485_04625</name>
</gene>
<comment type="caution">
    <text evidence="4">The sequence shown here is derived from an EMBL/GenBank/DDBJ whole genome shotgun (WGS) entry which is preliminary data.</text>
</comment>
<evidence type="ECO:0000259" key="3">
    <source>
        <dbReference type="PROSITE" id="PS51724"/>
    </source>
</evidence>
<organism evidence="4 5">
    <name type="scientific">Pseudogemmobacter faecipullorum</name>
    <dbReference type="NCBI Taxonomy" id="2755041"/>
    <lineage>
        <taxon>Bacteria</taxon>
        <taxon>Pseudomonadati</taxon>
        <taxon>Pseudomonadota</taxon>
        <taxon>Alphaproteobacteria</taxon>
        <taxon>Rhodobacterales</taxon>
        <taxon>Paracoccaceae</taxon>
        <taxon>Pseudogemmobacter</taxon>
    </lineage>
</organism>
<accession>A0ABS8CKA6</accession>
<keyword evidence="2" id="KW-0812">Transmembrane</keyword>
<sequence>MAADYSQHPARGYSASAPQPGAETYIAPPPPVSRGQRVMNLIGAFGSVALIASLGWWGWELAVRDLRGVPVVRALEGPMRVAPEDPGGAVVDHQGLAVNDVAARDGSVGSDRLVLAPAPVELTLEDVPGLSNDLQPLTNATASLPDSLAEPRLPEPPAEALSQEDAVAAALAEALGTDPEALAGDLATDLPPGAMAASLRPRTRPEGAAPAAPVAPAVEIDPASLAAGVRLVQFGAYDTAELARAEWAKIAARLGPLMVGKAMVVEAAESGGMTFWRLRGHGFENEDDARRFCSAAVAEGVNCIPVTKR</sequence>
<feature type="transmembrane region" description="Helical" evidence="2">
    <location>
        <begin position="38"/>
        <end position="59"/>
    </location>
</feature>